<name>A0ABP1DBD7_9APHY</name>
<keyword evidence="12" id="KW-1185">Reference proteome</keyword>
<keyword evidence="8 10" id="KW-0472">Membrane</keyword>
<comment type="similarity">
    <text evidence="2">Belongs to the glycosyltransferase 22 family. PIGB subfamily.</text>
</comment>
<feature type="transmembrane region" description="Helical" evidence="10">
    <location>
        <begin position="317"/>
        <end position="336"/>
    </location>
</feature>
<dbReference type="Proteomes" id="UP001497453">
    <property type="component" value="Chromosome 3"/>
</dbReference>
<feature type="transmembrane region" description="Helical" evidence="10">
    <location>
        <begin position="207"/>
        <end position="230"/>
    </location>
</feature>
<evidence type="ECO:0000256" key="8">
    <source>
        <dbReference type="ARBA" id="ARBA00023136"/>
    </source>
</evidence>
<proteinExistence type="inferred from homology"/>
<dbReference type="EC" id="2.4.1.-" evidence="10"/>
<feature type="transmembrane region" description="Helical" evidence="10">
    <location>
        <begin position="356"/>
        <end position="375"/>
    </location>
</feature>
<evidence type="ECO:0000313" key="12">
    <source>
        <dbReference type="Proteomes" id="UP001497453"/>
    </source>
</evidence>
<evidence type="ECO:0000256" key="5">
    <source>
        <dbReference type="ARBA" id="ARBA00022692"/>
    </source>
</evidence>
<protein>
    <recommendedName>
        <fullName evidence="10">Mannosyltransferase</fullName>
        <ecNumber evidence="10">2.4.1.-</ecNumber>
    </recommendedName>
</protein>
<feature type="transmembrane region" description="Helical" evidence="10">
    <location>
        <begin position="260"/>
        <end position="283"/>
    </location>
</feature>
<evidence type="ECO:0000256" key="6">
    <source>
        <dbReference type="ARBA" id="ARBA00022824"/>
    </source>
</evidence>
<keyword evidence="3 10" id="KW-0328">Glycosyltransferase</keyword>
<evidence type="ECO:0000256" key="7">
    <source>
        <dbReference type="ARBA" id="ARBA00022989"/>
    </source>
</evidence>
<evidence type="ECO:0000256" key="2">
    <source>
        <dbReference type="ARBA" id="ARBA00006065"/>
    </source>
</evidence>
<keyword evidence="4" id="KW-0808">Transferase</keyword>
<evidence type="ECO:0000256" key="1">
    <source>
        <dbReference type="ARBA" id="ARBA00004477"/>
    </source>
</evidence>
<organism evidence="11 12">
    <name type="scientific">Somion occarium</name>
    <dbReference type="NCBI Taxonomy" id="3059160"/>
    <lineage>
        <taxon>Eukaryota</taxon>
        <taxon>Fungi</taxon>
        <taxon>Dikarya</taxon>
        <taxon>Basidiomycota</taxon>
        <taxon>Agaricomycotina</taxon>
        <taxon>Agaricomycetes</taxon>
        <taxon>Polyporales</taxon>
        <taxon>Cerrenaceae</taxon>
        <taxon>Somion</taxon>
    </lineage>
</organism>
<evidence type="ECO:0000256" key="3">
    <source>
        <dbReference type="ARBA" id="ARBA00022676"/>
    </source>
</evidence>
<dbReference type="InterPro" id="IPR005599">
    <property type="entry name" value="GPI_mannosylTrfase"/>
</dbReference>
<dbReference type="EMBL" id="OZ037946">
    <property type="protein sequence ID" value="CAL1705145.1"/>
    <property type="molecule type" value="Genomic_DNA"/>
</dbReference>
<sequence>MQRWIIVVALLVRIFISLVTTTFFQPDEYFQSLEVAHHLVFGYGHLTWEWLTQKPIRSILYPALNVPIYWLLKQTNSDNSILLIYGPRVLHGALAACTDISLYKLTLRVAGPKYATVALFISLTSFFHGFALSRSLSNSLETSLTTIALSYFPWGIPSSSWRNDLRKSLVFAALTCAVRPTNAVIWVYMMGLLLWRLRFDRKRLASIIMDVLFIGSCAVFLLFVLDSLYYGKPTFTPLNFLAANLSSISLFYGSSPWHYYLFQGLPIICTFSLPFVLHGAWLARKHLANPELRDMLGLIAWTIGIYSLAGHKEWRFIHPLLPLLHILAATSLVHSYETDQIKRGCPKKKRNVMLPIRRSHLLLILLNVPLIFYVIRVHSRAQIEVMYYLRSLPEKEVQSIGFLMPCHSTPWQAYVHNPSLAENGKMWALGCEPPLRGENLQAYKDQTDIFYESPATYLRTRFPSNVDPSFPPSPYPCSMPGVHDTTLYPWNHTWPQYLVMFGALLDEPDVVPILVEKGYQEVWRAEYGVGGDDTRQGGVVVWKFSPSLST</sequence>
<reference evidence="12" key="1">
    <citation type="submission" date="2024-04" db="EMBL/GenBank/DDBJ databases">
        <authorList>
            <person name="Shaw F."/>
            <person name="Minotto A."/>
        </authorList>
    </citation>
    <scope>NUCLEOTIDE SEQUENCE [LARGE SCALE GENOMIC DNA]</scope>
</reference>
<keyword evidence="5 10" id="KW-0812">Transmembrane</keyword>
<accession>A0ABP1DBD7</accession>
<evidence type="ECO:0000256" key="4">
    <source>
        <dbReference type="ARBA" id="ARBA00022679"/>
    </source>
</evidence>
<keyword evidence="7 10" id="KW-1133">Transmembrane helix</keyword>
<feature type="transmembrane region" description="Helical" evidence="10">
    <location>
        <begin position="295"/>
        <end position="311"/>
    </location>
</feature>
<dbReference type="PANTHER" id="PTHR22760">
    <property type="entry name" value="GLYCOSYLTRANSFERASE"/>
    <property type="match status" value="1"/>
</dbReference>
<dbReference type="Pfam" id="PF03901">
    <property type="entry name" value="Glyco_transf_22"/>
    <property type="match status" value="1"/>
</dbReference>
<comment type="function">
    <text evidence="9">Mannosyltransferase involved in glycosylphosphatidylinositol-anchor biosynthesis. Transfers the third mannose to Man2-GlcN-acyl-PI during GPI precursor assembly.</text>
</comment>
<keyword evidence="6 10" id="KW-0256">Endoplasmic reticulum</keyword>
<feature type="transmembrane region" description="Helical" evidence="10">
    <location>
        <begin position="6"/>
        <end position="24"/>
    </location>
</feature>
<evidence type="ECO:0000256" key="9">
    <source>
        <dbReference type="ARBA" id="ARBA00024708"/>
    </source>
</evidence>
<dbReference type="PANTHER" id="PTHR22760:SF4">
    <property type="entry name" value="GPI MANNOSYLTRANSFERASE 3"/>
    <property type="match status" value="1"/>
</dbReference>
<evidence type="ECO:0000256" key="10">
    <source>
        <dbReference type="RuleBase" id="RU363075"/>
    </source>
</evidence>
<feature type="transmembrane region" description="Helical" evidence="10">
    <location>
        <begin position="114"/>
        <end position="132"/>
    </location>
</feature>
<evidence type="ECO:0000313" key="11">
    <source>
        <dbReference type="EMBL" id="CAL1705145.1"/>
    </source>
</evidence>
<feature type="transmembrane region" description="Helical" evidence="10">
    <location>
        <begin position="169"/>
        <end position="195"/>
    </location>
</feature>
<comment type="subcellular location">
    <subcellularLocation>
        <location evidence="1 10">Endoplasmic reticulum membrane</location>
        <topology evidence="1 10">Multi-pass membrane protein</topology>
    </subcellularLocation>
</comment>
<gene>
    <name evidence="11" type="ORF">GFSPODELE1_LOCUS5296</name>
</gene>